<accession>A0ABY8WVK6</accession>
<dbReference type="Proteomes" id="UP001177295">
    <property type="component" value="Chromosome"/>
</dbReference>
<dbReference type="SUPFAM" id="SSF53187">
    <property type="entry name" value="Zn-dependent exopeptidases"/>
    <property type="match status" value="1"/>
</dbReference>
<keyword evidence="7" id="KW-1185">Reference proteome</keyword>
<name>A0ABY8WVK6_9BACT</name>
<evidence type="ECO:0000313" key="7">
    <source>
        <dbReference type="Proteomes" id="UP001177295"/>
    </source>
</evidence>
<evidence type="ECO:0000256" key="2">
    <source>
        <dbReference type="ARBA" id="ARBA00022723"/>
    </source>
</evidence>
<dbReference type="EMBL" id="CP124550">
    <property type="protein sequence ID" value="WIO46318.1"/>
    <property type="molecule type" value="Genomic_DNA"/>
</dbReference>
<dbReference type="PANTHER" id="PTHR15162:SF7">
    <property type="entry name" value="SUCCINYLGLUTAMATE DESUCCINYLASE"/>
    <property type="match status" value="1"/>
</dbReference>
<dbReference type="InterPro" id="IPR055438">
    <property type="entry name" value="AstE_AspA_cat"/>
</dbReference>
<dbReference type="InterPro" id="IPR050178">
    <property type="entry name" value="AspA/AstE_fam"/>
</dbReference>
<feature type="domain" description="Succinylglutamate desuccinylase/Aspartoacylase catalytic" evidence="5">
    <location>
        <begin position="6"/>
        <end position="136"/>
    </location>
</feature>
<dbReference type="RefSeq" id="WP_376753851.1">
    <property type="nucleotide sequence ID" value="NZ_CP124550.1"/>
</dbReference>
<evidence type="ECO:0000259" key="5">
    <source>
        <dbReference type="Pfam" id="PF24827"/>
    </source>
</evidence>
<dbReference type="Pfam" id="PF24827">
    <property type="entry name" value="AstE_AspA_cat"/>
    <property type="match status" value="1"/>
</dbReference>
<sequence>MVKTFPNILLIGASHGNELLGPKLFSYLLQHRKEVLEYVDMLIGNPRAFAARKRYIESDINRSYNTVLDTYESRRADYIKNYIAVNKPDLVIDFHTTTAMQPNCLIVSTINDSEVRRYMKASHINNVIVVHPLHDVTEVALHFVAYEIPNANINTALLDTICDDIMRFVRSEVASNNKIVYQMQGKIATDDKGILSSKDNFVYRKDLHYTPSFIGEKAYKENGTYIGFMLNEPREISL</sequence>
<dbReference type="Gene3D" id="3.40.630.10">
    <property type="entry name" value="Zn peptidases"/>
    <property type="match status" value="1"/>
</dbReference>
<reference evidence="6 7" key="1">
    <citation type="journal article" date="2023" name="Cell">
        <title>Genetic manipulation of Patescibacteria provides mechanistic insights into microbial dark matter and the epibiotic lifestyle.</title>
        <authorList>
            <person name="Wang Y."/>
            <person name="Gallagher L.A."/>
            <person name="Andrade P.A."/>
            <person name="Liu A."/>
            <person name="Humphreys I.R."/>
            <person name="Turkarslan S."/>
            <person name="Cutler K.J."/>
            <person name="Arrieta-Ortiz M.L."/>
            <person name="Li Y."/>
            <person name="Radey M.C."/>
            <person name="McLean J.S."/>
            <person name="Cong Q."/>
            <person name="Baker D."/>
            <person name="Baliga N.S."/>
            <person name="Peterson S.B."/>
            <person name="Mougous J.D."/>
        </authorList>
    </citation>
    <scope>NUCLEOTIDE SEQUENCE [LARGE SCALE GENOMIC DNA]</scope>
    <source>
        <strain evidence="6 7">ML1</strain>
    </source>
</reference>
<evidence type="ECO:0000256" key="1">
    <source>
        <dbReference type="ARBA" id="ARBA00001947"/>
    </source>
</evidence>
<comment type="cofactor">
    <cofactor evidence="1">
        <name>Zn(2+)</name>
        <dbReference type="ChEBI" id="CHEBI:29105"/>
    </cofactor>
</comment>
<protein>
    <submittedName>
        <fullName evidence="6">Aspartoacylase</fullName>
    </submittedName>
</protein>
<organism evidence="6 7">
    <name type="scientific">Candidatus Southlakia epibionticum</name>
    <dbReference type="NCBI Taxonomy" id="3043284"/>
    <lineage>
        <taxon>Bacteria</taxon>
        <taxon>Candidatus Saccharimonadota</taxon>
        <taxon>Candidatus Saccharimonadia</taxon>
        <taxon>Candidatus Saccharimonadales</taxon>
        <taxon>Candidatus Saccharimonadaceae</taxon>
        <taxon>Candidatus Southlakia</taxon>
    </lineage>
</organism>
<keyword evidence="4" id="KW-0862">Zinc</keyword>
<evidence type="ECO:0000313" key="6">
    <source>
        <dbReference type="EMBL" id="WIO46318.1"/>
    </source>
</evidence>
<gene>
    <name evidence="6" type="ORF">SEML1_0717</name>
</gene>
<evidence type="ECO:0000256" key="3">
    <source>
        <dbReference type="ARBA" id="ARBA00022801"/>
    </source>
</evidence>
<proteinExistence type="predicted"/>
<evidence type="ECO:0000256" key="4">
    <source>
        <dbReference type="ARBA" id="ARBA00022833"/>
    </source>
</evidence>
<dbReference type="PANTHER" id="PTHR15162">
    <property type="entry name" value="ASPARTOACYLASE"/>
    <property type="match status" value="1"/>
</dbReference>
<keyword evidence="3" id="KW-0378">Hydrolase</keyword>
<keyword evidence="2" id="KW-0479">Metal-binding</keyword>